<proteinExistence type="predicted"/>
<evidence type="ECO:0000313" key="1">
    <source>
        <dbReference type="EMBL" id="KAH6632416.1"/>
    </source>
</evidence>
<reference evidence="1 2" key="1">
    <citation type="journal article" date="2021" name="Nat. Commun.">
        <title>Genetic determinants of endophytism in the Arabidopsis root mycobiome.</title>
        <authorList>
            <person name="Mesny F."/>
            <person name="Miyauchi S."/>
            <person name="Thiergart T."/>
            <person name="Pickel B."/>
            <person name="Atanasova L."/>
            <person name="Karlsson M."/>
            <person name="Huettel B."/>
            <person name="Barry K.W."/>
            <person name="Haridas S."/>
            <person name="Chen C."/>
            <person name="Bauer D."/>
            <person name="Andreopoulos W."/>
            <person name="Pangilinan J."/>
            <person name="LaButti K."/>
            <person name="Riley R."/>
            <person name="Lipzen A."/>
            <person name="Clum A."/>
            <person name="Drula E."/>
            <person name="Henrissat B."/>
            <person name="Kohler A."/>
            <person name="Grigoriev I.V."/>
            <person name="Martin F.M."/>
            <person name="Hacquard S."/>
        </authorList>
    </citation>
    <scope>NUCLEOTIDE SEQUENCE [LARGE SCALE GENOMIC DNA]</scope>
    <source>
        <strain evidence="1 2">MPI-SDFR-AT-0079</strain>
    </source>
</reference>
<accession>A0ACB7P887</accession>
<gene>
    <name evidence="1" type="ORF">F5144DRAFT_593189</name>
</gene>
<name>A0ACB7P887_9PEZI</name>
<organism evidence="1 2">
    <name type="scientific">Chaetomium tenue</name>
    <dbReference type="NCBI Taxonomy" id="1854479"/>
    <lineage>
        <taxon>Eukaryota</taxon>
        <taxon>Fungi</taxon>
        <taxon>Dikarya</taxon>
        <taxon>Ascomycota</taxon>
        <taxon>Pezizomycotina</taxon>
        <taxon>Sordariomycetes</taxon>
        <taxon>Sordariomycetidae</taxon>
        <taxon>Sordariales</taxon>
        <taxon>Chaetomiaceae</taxon>
        <taxon>Chaetomium</taxon>
    </lineage>
</organism>
<dbReference type="Proteomes" id="UP000724584">
    <property type="component" value="Unassembled WGS sequence"/>
</dbReference>
<keyword evidence="2" id="KW-1185">Reference proteome</keyword>
<protein>
    <submittedName>
        <fullName evidence="1">Uncharacterized protein</fullName>
    </submittedName>
</protein>
<sequence length="453" mass="50777">MACAQCRGILYCSERCAQESHHRHRKLCHKFKTTKEPDIPNQVRAVLFSTEKQRPEVLYLDANQWETGAETAIRMTPVDPSVSPVVIFTVDTNPLTGRRLPFNLKIVSRACILPLNTTLQWCFNENWELPSPRFPWTGSIAAVRVNSATGVAEGITMADFKNILEFFVWYAHKFTPEMFAYADKFYLDAAAAPIRGVVIRCAAMESRRPREGVFVSTVVDHLHPVRGFHIPAEVKSTASPTRRWRPTKTNARASELMLKIPQVQRPLSETEIQEAFPEIQGDVLVVREDGKDLDIVDVEAMCLEGRNWAAMTSRGKPCFIHPATYRETLRKQQTEPLRLTNLSTTGFAAFGPDGSHLVMAPDQTIPSLWTKVKTNGVVTFEGFSFRPAAAPVSGGVDDLEPSWASIGRVQPVFLAQSAQPDNSTYPEPPPQTYNYSTQFIAEEDLPSFNNTHI</sequence>
<comment type="caution">
    <text evidence="1">The sequence shown here is derived from an EMBL/GenBank/DDBJ whole genome shotgun (WGS) entry which is preliminary data.</text>
</comment>
<dbReference type="EMBL" id="JAGIZQ010000004">
    <property type="protein sequence ID" value="KAH6632416.1"/>
    <property type="molecule type" value="Genomic_DNA"/>
</dbReference>
<evidence type="ECO:0000313" key="2">
    <source>
        <dbReference type="Proteomes" id="UP000724584"/>
    </source>
</evidence>